<reference evidence="2" key="1">
    <citation type="journal article" date="2014" name="Front. Microbiol.">
        <title>High frequency of phylogenetically diverse reductive dehalogenase-homologous genes in deep subseafloor sedimentary metagenomes.</title>
        <authorList>
            <person name="Kawai M."/>
            <person name="Futagami T."/>
            <person name="Toyoda A."/>
            <person name="Takaki Y."/>
            <person name="Nishi S."/>
            <person name="Hori S."/>
            <person name="Arai W."/>
            <person name="Tsubouchi T."/>
            <person name="Morono Y."/>
            <person name="Uchiyama I."/>
            <person name="Ito T."/>
            <person name="Fujiyama A."/>
            <person name="Inagaki F."/>
            <person name="Takami H."/>
        </authorList>
    </citation>
    <scope>NUCLEOTIDE SEQUENCE</scope>
    <source>
        <strain evidence="2">Expedition CK06-06</strain>
    </source>
</reference>
<keyword evidence="1" id="KW-0812">Transmembrane</keyword>
<dbReference type="AlphaFoldDB" id="X0ZDF8"/>
<evidence type="ECO:0008006" key="3">
    <source>
        <dbReference type="Google" id="ProtNLM"/>
    </source>
</evidence>
<keyword evidence="1" id="KW-0472">Membrane</keyword>
<evidence type="ECO:0000313" key="2">
    <source>
        <dbReference type="EMBL" id="GAG67640.1"/>
    </source>
</evidence>
<feature type="transmembrane region" description="Helical" evidence="1">
    <location>
        <begin position="12"/>
        <end position="30"/>
    </location>
</feature>
<gene>
    <name evidence="2" type="ORF">S01H4_12828</name>
</gene>
<proteinExistence type="predicted"/>
<organism evidence="2">
    <name type="scientific">marine sediment metagenome</name>
    <dbReference type="NCBI Taxonomy" id="412755"/>
    <lineage>
        <taxon>unclassified sequences</taxon>
        <taxon>metagenomes</taxon>
        <taxon>ecological metagenomes</taxon>
    </lineage>
</organism>
<comment type="caution">
    <text evidence="2">The sequence shown here is derived from an EMBL/GenBank/DDBJ whole genome shotgun (WGS) entry which is preliminary data.</text>
</comment>
<protein>
    <recommendedName>
        <fullName evidence="3">Glycosyltransferase RgtA/B/C/D-like domain-containing protein</fullName>
    </recommendedName>
</protein>
<sequence>MKIWLLENKISGNLLLIAALFLVALSFRLWDINATGRTWDENAYFNAGKIYINNILTHNFNPDAWRYNRAHPPIAKYIYGIVNYFAKAEAHDYTASRVLSAVMGALICLIVYFAGREFFERRVG</sequence>
<keyword evidence="1" id="KW-1133">Transmembrane helix</keyword>
<name>X0ZDF8_9ZZZZ</name>
<feature type="non-terminal residue" evidence="2">
    <location>
        <position position="124"/>
    </location>
</feature>
<dbReference type="EMBL" id="BART01005567">
    <property type="protein sequence ID" value="GAG67640.1"/>
    <property type="molecule type" value="Genomic_DNA"/>
</dbReference>
<evidence type="ECO:0000256" key="1">
    <source>
        <dbReference type="SAM" id="Phobius"/>
    </source>
</evidence>
<feature type="transmembrane region" description="Helical" evidence="1">
    <location>
        <begin position="98"/>
        <end position="115"/>
    </location>
</feature>
<accession>X0ZDF8</accession>